<reference evidence="2 3" key="1">
    <citation type="submission" date="2021-01" db="EMBL/GenBank/DDBJ databases">
        <title>C459-1 draft genome sequence.</title>
        <authorList>
            <person name="Zhang X.-F."/>
        </authorList>
    </citation>
    <scope>NUCLEOTIDE SEQUENCE [LARGE SCALE GENOMIC DNA]</scope>
    <source>
        <strain evidence="3">C459-1</strain>
    </source>
</reference>
<proteinExistence type="predicted"/>
<feature type="domain" description="GmrSD restriction endonucleases N-terminal" evidence="1">
    <location>
        <begin position="17"/>
        <end position="250"/>
    </location>
</feature>
<accession>A0ABS1R4E4</accession>
<organism evidence="2 3">
    <name type="scientific">Sphingobacterium faecale</name>
    <dbReference type="NCBI Taxonomy" id="2803775"/>
    <lineage>
        <taxon>Bacteria</taxon>
        <taxon>Pseudomonadati</taxon>
        <taxon>Bacteroidota</taxon>
        <taxon>Sphingobacteriia</taxon>
        <taxon>Sphingobacteriales</taxon>
        <taxon>Sphingobacteriaceae</taxon>
        <taxon>Sphingobacterium</taxon>
    </lineage>
</organism>
<dbReference type="RefSeq" id="WP_202102470.1">
    <property type="nucleotide sequence ID" value="NZ_JAERTY010000004.1"/>
</dbReference>
<dbReference type="Proteomes" id="UP000625283">
    <property type="component" value="Unassembled WGS sequence"/>
</dbReference>
<dbReference type="PANTHER" id="PTHR35149">
    <property type="entry name" value="SLL5132 PROTEIN"/>
    <property type="match status" value="1"/>
</dbReference>
<gene>
    <name evidence="2" type="ORF">JKG61_08070</name>
</gene>
<dbReference type="EMBL" id="JAERTY010000004">
    <property type="protein sequence ID" value="MBL1408701.1"/>
    <property type="molecule type" value="Genomic_DNA"/>
</dbReference>
<comment type="caution">
    <text evidence="2">The sequence shown here is derived from an EMBL/GenBank/DDBJ whole genome shotgun (WGS) entry which is preliminary data.</text>
</comment>
<name>A0ABS1R4E4_9SPHI</name>
<keyword evidence="3" id="KW-1185">Reference proteome</keyword>
<dbReference type="Pfam" id="PF03235">
    <property type="entry name" value="GmrSD_N"/>
    <property type="match status" value="1"/>
</dbReference>
<protein>
    <submittedName>
        <fullName evidence="2">DUF262 domain-containing protein</fullName>
    </submittedName>
</protein>
<sequence length="761" mass="89763">MVFQNNILESGKEYTLATLFTNNNKVIIPDLQRDYCWGDRAWNKDTEKYSELVSGFLGNLIELYLENSNNSLTLGLIYGYENPKCHIQLCDGQQRLTTLFLILGIINKRSGNCFQSNLISNDELENDRLPYLQYSIRESTLYFFSDLVCQYFLQSENGSSHSKIRTSSWYFSEYDLDPSIKSILAAIETIEETFDKMLDFDYPRFGEFINSKLGLLYYDMGTRSQGEETFVIINTTGEPLSATENLKPILIGNIVDKEKRRIASEEWEEREQWFWQNRKEDEYTSDDGINDFFIWYWQIRLLQERSWKSKKAYPLNPRELFSKQPKVDENNDENPEVNRWKISLAPSTIHSYFKAFQRTIELCSSENVVEVLKTIKNESISVSWFRDVDLDLILPLIVYLEKYPNPQFFPDFARRLRKNHFDKKRKRGNDVDWRHIVQLIEFSEKEEEVLVFKIQSSEPLLFKSIANVELKEWFTLDEQLKRLLKKEHKSEVEYWEDHSDLMGDLTPLWIANEGREYSYNYLEEVYNTFELLYNCYDPDRSQNTSTLSNYVRLYRVLTENSRLTKPYNTRGMQGAWFSWKNQEDLSYFNYLKDDFYVCLFSLNNEQEIIETLKNRIRELLPITETIITDENFTAIRHLKIWLLVKVLKAEKEQLLLAFCDGRGGLKDGNGLASYDDCNKNKLNQDQPFSIGNSICGYAVKKLSYIEYAKSCWGQQDCFDTSVGNSITLLEFESRNTITIAVEKIQSTDQEIQNLINDFYDN</sequence>
<dbReference type="PANTHER" id="PTHR35149:SF2">
    <property type="entry name" value="DUF262 DOMAIN-CONTAINING PROTEIN"/>
    <property type="match status" value="1"/>
</dbReference>
<evidence type="ECO:0000313" key="2">
    <source>
        <dbReference type="EMBL" id="MBL1408701.1"/>
    </source>
</evidence>
<dbReference type="InterPro" id="IPR004919">
    <property type="entry name" value="GmrSD_N"/>
</dbReference>
<evidence type="ECO:0000313" key="3">
    <source>
        <dbReference type="Proteomes" id="UP000625283"/>
    </source>
</evidence>
<evidence type="ECO:0000259" key="1">
    <source>
        <dbReference type="Pfam" id="PF03235"/>
    </source>
</evidence>